<sequence>MPDPNTAPATTSAAPSRRHQWFDNAVARTVLSIWAWIVLVVVIIVWTPMVFLVWLVTLPFDRGHYAAGYLFRKLTVVHQVLNPLWTFRCTGTMITDPRRPYVVVANHQSFVDILLISHLPWEMKWLSKQHFFRFPLVGWMMRMAGDIRLVRGERDSVIQAMAACKDRLQKKTSVMIFPEGTRSRDGELKAFKDGAFRLAIENQVPILPLAVNGAYDAMVKGDWRFGVSHAEVRVLEPISTEGLTLDDLPALRDRTHQVIADAVHDMRGLPRTDESGPTGEAA</sequence>
<evidence type="ECO:0000256" key="2">
    <source>
        <dbReference type="ARBA" id="ARBA00023315"/>
    </source>
</evidence>
<name>A0A6J6G1Y1_9ZZZZ</name>
<dbReference type="InterPro" id="IPR002123">
    <property type="entry name" value="Plipid/glycerol_acylTrfase"/>
</dbReference>
<keyword evidence="2" id="KW-0012">Acyltransferase</keyword>
<accession>A0A6J6G1Y1</accession>
<keyword evidence="1" id="KW-0808">Transferase</keyword>
<protein>
    <submittedName>
        <fullName evidence="5">Unannotated protein</fullName>
    </submittedName>
</protein>
<evidence type="ECO:0000259" key="4">
    <source>
        <dbReference type="SMART" id="SM00563"/>
    </source>
</evidence>
<dbReference type="GO" id="GO:0003841">
    <property type="term" value="F:1-acylglycerol-3-phosphate O-acyltransferase activity"/>
    <property type="evidence" value="ECO:0007669"/>
    <property type="project" value="TreeGrafter"/>
</dbReference>
<dbReference type="Pfam" id="PF01553">
    <property type="entry name" value="Acyltransferase"/>
    <property type="match status" value="1"/>
</dbReference>
<evidence type="ECO:0000256" key="3">
    <source>
        <dbReference type="SAM" id="Phobius"/>
    </source>
</evidence>
<gene>
    <name evidence="5" type="ORF">UFOPK1493_03925</name>
</gene>
<dbReference type="PANTHER" id="PTHR10434:SF11">
    <property type="entry name" value="1-ACYL-SN-GLYCEROL-3-PHOSPHATE ACYLTRANSFERASE"/>
    <property type="match status" value="1"/>
</dbReference>
<reference evidence="5" key="1">
    <citation type="submission" date="2020-05" db="EMBL/GenBank/DDBJ databases">
        <authorList>
            <person name="Chiriac C."/>
            <person name="Salcher M."/>
            <person name="Ghai R."/>
            <person name="Kavagutti S V."/>
        </authorList>
    </citation>
    <scope>NUCLEOTIDE SEQUENCE</scope>
</reference>
<dbReference type="CDD" id="cd07989">
    <property type="entry name" value="LPLAT_AGPAT-like"/>
    <property type="match status" value="1"/>
</dbReference>
<feature type="domain" description="Phospholipid/glycerol acyltransferase" evidence="4">
    <location>
        <begin position="101"/>
        <end position="214"/>
    </location>
</feature>
<evidence type="ECO:0000256" key="1">
    <source>
        <dbReference type="ARBA" id="ARBA00022679"/>
    </source>
</evidence>
<dbReference type="GO" id="GO:0005783">
    <property type="term" value="C:endoplasmic reticulum"/>
    <property type="evidence" value="ECO:0007669"/>
    <property type="project" value="TreeGrafter"/>
</dbReference>
<dbReference type="PANTHER" id="PTHR10434">
    <property type="entry name" value="1-ACYL-SN-GLYCEROL-3-PHOSPHATE ACYLTRANSFERASE"/>
    <property type="match status" value="1"/>
</dbReference>
<dbReference type="SUPFAM" id="SSF69593">
    <property type="entry name" value="Glycerol-3-phosphate (1)-acyltransferase"/>
    <property type="match status" value="1"/>
</dbReference>
<dbReference type="EMBL" id="CAEZSR010000258">
    <property type="protein sequence ID" value="CAB4594510.1"/>
    <property type="molecule type" value="Genomic_DNA"/>
</dbReference>
<dbReference type="AlphaFoldDB" id="A0A6J6G1Y1"/>
<dbReference type="GO" id="GO:0006654">
    <property type="term" value="P:phosphatidic acid biosynthetic process"/>
    <property type="evidence" value="ECO:0007669"/>
    <property type="project" value="TreeGrafter"/>
</dbReference>
<organism evidence="5">
    <name type="scientific">freshwater metagenome</name>
    <dbReference type="NCBI Taxonomy" id="449393"/>
    <lineage>
        <taxon>unclassified sequences</taxon>
        <taxon>metagenomes</taxon>
        <taxon>ecological metagenomes</taxon>
    </lineage>
</organism>
<keyword evidence="3" id="KW-0812">Transmembrane</keyword>
<keyword evidence="3" id="KW-0472">Membrane</keyword>
<proteinExistence type="predicted"/>
<dbReference type="SMART" id="SM00563">
    <property type="entry name" value="PlsC"/>
    <property type="match status" value="1"/>
</dbReference>
<keyword evidence="3" id="KW-1133">Transmembrane helix</keyword>
<evidence type="ECO:0000313" key="5">
    <source>
        <dbReference type="EMBL" id="CAB4594510.1"/>
    </source>
</evidence>
<feature type="transmembrane region" description="Helical" evidence="3">
    <location>
        <begin position="33"/>
        <end position="56"/>
    </location>
</feature>